<accession>J0WR58</accession>
<dbReference type="KEGG" id="adl:AURDEDRAFT_175787"/>
<dbReference type="Pfam" id="PF08698">
    <property type="entry name" value="Fcf2"/>
    <property type="match status" value="1"/>
</dbReference>
<feature type="region of interest" description="Disordered" evidence="3">
    <location>
        <begin position="237"/>
        <end position="288"/>
    </location>
</feature>
<dbReference type="InterPro" id="IPR039883">
    <property type="entry name" value="Fcf2/DNTTIP2"/>
</dbReference>
<dbReference type="eggNOG" id="KOG3100">
    <property type="taxonomic scope" value="Eukaryota"/>
</dbReference>
<dbReference type="Proteomes" id="UP000006514">
    <property type="component" value="Unassembled WGS sequence"/>
</dbReference>
<proteinExistence type="predicted"/>
<feature type="region of interest" description="Disordered" evidence="3">
    <location>
        <begin position="149"/>
        <end position="218"/>
    </location>
</feature>
<feature type="compositionally biased region" description="Low complexity" evidence="3">
    <location>
        <begin position="1"/>
        <end position="17"/>
    </location>
</feature>
<dbReference type="OrthoDB" id="427886at2759"/>
<evidence type="ECO:0000313" key="6">
    <source>
        <dbReference type="Proteomes" id="UP000006514"/>
    </source>
</evidence>
<comment type="subcellular location">
    <subcellularLocation>
        <location evidence="1">Nucleus</location>
        <location evidence="1">Nucleolus</location>
    </subcellularLocation>
</comment>
<dbReference type="OMA" id="HYRKENT"/>
<evidence type="ECO:0000256" key="2">
    <source>
        <dbReference type="ARBA" id="ARBA00023242"/>
    </source>
</evidence>
<dbReference type="InterPro" id="IPR014810">
    <property type="entry name" value="Fcf2_C"/>
</dbReference>
<dbReference type="GO" id="GO:0006396">
    <property type="term" value="P:RNA processing"/>
    <property type="evidence" value="ECO:0007669"/>
    <property type="project" value="TreeGrafter"/>
</dbReference>
<evidence type="ECO:0000256" key="3">
    <source>
        <dbReference type="SAM" id="MobiDB-lite"/>
    </source>
</evidence>
<keyword evidence="6" id="KW-1185">Reference proteome</keyword>
<evidence type="ECO:0000259" key="4">
    <source>
        <dbReference type="Pfam" id="PF08698"/>
    </source>
</evidence>
<dbReference type="EMBL" id="JH687902">
    <property type="protein sequence ID" value="EJD35153.1"/>
    <property type="molecule type" value="Genomic_DNA"/>
</dbReference>
<protein>
    <recommendedName>
        <fullName evidence="4">Fcf2 pre-rRNA processing C-terminal domain-containing protein</fullName>
    </recommendedName>
</protein>
<dbReference type="PANTHER" id="PTHR21686">
    <property type="entry name" value="DEOXYNUCLEOTIDYLTRANSFERASE TERMINAL-INTERACTING PROTEIN 2"/>
    <property type="match status" value="1"/>
</dbReference>
<feature type="compositionally biased region" description="Basic and acidic residues" evidence="3">
    <location>
        <begin position="237"/>
        <end position="253"/>
    </location>
</feature>
<reference evidence="6" key="1">
    <citation type="journal article" date="2012" name="Science">
        <title>The Paleozoic origin of enzymatic lignin decomposition reconstructed from 31 fungal genomes.</title>
        <authorList>
            <person name="Floudas D."/>
            <person name="Binder M."/>
            <person name="Riley R."/>
            <person name="Barry K."/>
            <person name="Blanchette R.A."/>
            <person name="Henrissat B."/>
            <person name="Martinez A.T."/>
            <person name="Otillar R."/>
            <person name="Spatafora J.W."/>
            <person name="Yadav J.S."/>
            <person name="Aerts A."/>
            <person name="Benoit I."/>
            <person name="Boyd A."/>
            <person name="Carlson A."/>
            <person name="Copeland A."/>
            <person name="Coutinho P.M."/>
            <person name="de Vries R.P."/>
            <person name="Ferreira P."/>
            <person name="Findley K."/>
            <person name="Foster B."/>
            <person name="Gaskell J."/>
            <person name="Glotzer D."/>
            <person name="Gorecki P."/>
            <person name="Heitman J."/>
            <person name="Hesse C."/>
            <person name="Hori C."/>
            <person name="Igarashi K."/>
            <person name="Jurgens J.A."/>
            <person name="Kallen N."/>
            <person name="Kersten P."/>
            <person name="Kohler A."/>
            <person name="Kuees U."/>
            <person name="Kumar T.K.A."/>
            <person name="Kuo A."/>
            <person name="LaButti K."/>
            <person name="Larrondo L.F."/>
            <person name="Lindquist E."/>
            <person name="Ling A."/>
            <person name="Lombard V."/>
            <person name="Lucas S."/>
            <person name="Lundell T."/>
            <person name="Martin R."/>
            <person name="McLaughlin D.J."/>
            <person name="Morgenstern I."/>
            <person name="Morin E."/>
            <person name="Murat C."/>
            <person name="Nagy L.G."/>
            <person name="Nolan M."/>
            <person name="Ohm R.A."/>
            <person name="Patyshakuliyeva A."/>
            <person name="Rokas A."/>
            <person name="Ruiz-Duenas F.J."/>
            <person name="Sabat G."/>
            <person name="Salamov A."/>
            <person name="Samejima M."/>
            <person name="Schmutz J."/>
            <person name="Slot J.C."/>
            <person name="St John F."/>
            <person name="Stenlid J."/>
            <person name="Sun H."/>
            <person name="Sun S."/>
            <person name="Syed K."/>
            <person name="Tsang A."/>
            <person name="Wiebenga A."/>
            <person name="Young D."/>
            <person name="Pisabarro A."/>
            <person name="Eastwood D.C."/>
            <person name="Martin F."/>
            <person name="Cullen D."/>
            <person name="Grigoriev I.V."/>
            <person name="Hibbett D.S."/>
        </authorList>
    </citation>
    <scope>NUCLEOTIDE SEQUENCE [LARGE SCALE GENOMIC DNA]</scope>
    <source>
        <strain evidence="6">TFB10046</strain>
    </source>
</reference>
<dbReference type="PANTHER" id="PTHR21686:SF12">
    <property type="entry name" value="DEOXYNUCLEOTIDYLTRANSFERASE TERMINAL-INTERACTING PROTEIN 2"/>
    <property type="match status" value="1"/>
</dbReference>
<feature type="compositionally biased region" description="Basic residues" evidence="3">
    <location>
        <begin position="192"/>
        <end position="202"/>
    </location>
</feature>
<dbReference type="InParanoid" id="J0WR58"/>
<dbReference type="GO" id="GO:0005730">
    <property type="term" value="C:nucleolus"/>
    <property type="evidence" value="ECO:0007669"/>
    <property type="project" value="UniProtKB-SubCell"/>
</dbReference>
<dbReference type="AlphaFoldDB" id="J0WR58"/>
<feature type="domain" description="Fcf2 pre-rRNA processing C-terminal" evidence="4">
    <location>
        <begin position="207"/>
        <end position="303"/>
    </location>
</feature>
<organism evidence="5 6">
    <name type="scientific">Auricularia subglabra (strain TFB-10046 / SS5)</name>
    <name type="common">White-rot fungus</name>
    <name type="synonym">Auricularia delicata (strain TFB10046)</name>
    <dbReference type="NCBI Taxonomy" id="717982"/>
    <lineage>
        <taxon>Eukaryota</taxon>
        <taxon>Fungi</taxon>
        <taxon>Dikarya</taxon>
        <taxon>Basidiomycota</taxon>
        <taxon>Agaricomycotina</taxon>
        <taxon>Agaricomycetes</taxon>
        <taxon>Auriculariales</taxon>
        <taxon>Auriculariaceae</taxon>
        <taxon>Auricularia</taxon>
    </lineage>
</organism>
<dbReference type="GO" id="GO:0003723">
    <property type="term" value="F:RNA binding"/>
    <property type="evidence" value="ECO:0007669"/>
    <property type="project" value="TreeGrafter"/>
</dbReference>
<evidence type="ECO:0000256" key="1">
    <source>
        <dbReference type="ARBA" id="ARBA00004604"/>
    </source>
</evidence>
<feature type="region of interest" description="Disordered" evidence="3">
    <location>
        <begin position="1"/>
        <end position="53"/>
    </location>
</feature>
<sequence length="330" mass="35946">MSVSRQSSGASSSSAHSRGYEPQGADGFVALGASSEDENASDDAGDFGADWTDDEDDIDLDALLARAKLSAAKRAKKKLRKSASKSASPAGGDAEDVERDAELDVLLFDEDANKDLKLPLLDPGALPAPYIEWDKKKGLTIRNLDAELTANAGASSSKRTLDDDEPVASSSKLQIAAPAPPEPAFELDAKGKRVTKRDKKERKTAIAGPGWFDLPAPPAAELPRLHREVEAMRLRNQLDPKRFYRKDGGEGKGVKGLPKSAKLCRRRRPLAPRPPRAPSARRKRTAVDELVDDAEARRYAKRKFGVFNAGREARGRKMLRDKKAARQGKW</sequence>
<feature type="region of interest" description="Disordered" evidence="3">
    <location>
        <begin position="75"/>
        <end position="98"/>
    </location>
</feature>
<evidence type="ECO:0000313" key="5">
    <source>
        <dbReference type="EMBL" id="EJD35153.1"/>
    </source>
</evidence>
<gene>
    <name evidence="5" type="ORF">AURDEDRAFT_175787</name>
</gene>
<name>J0WR58_AURST</name>
<feature type="compositionally biased region" description="Acidic residues" evidence="3">
    <location>
        <begin position="35"/>
        <end position="53"/>
    </location>
</feature>
<keyword evidence="2" id="KW-0539">Nucleus</keyword>